<dbReference type="Pfam" id="PF02581">
    <property type="entry name" value="TMP-TENI"/>
    <property type="match status" value="1"/>
</dbReference>
<dbReference type="SUPFAM" id="SSF51391">
    <property type="entry name" value="Thiamin phosphate synthase"/>
    <property type="match status" value="1"/>
</dbReference>
<organism evidence="4 5">
    <name type="scientific">Acetobacter musti</name>
    <dbReference type="NCBI Taxonomy" id="864732"/>
    <lineage>
        <taxon>Bacteria</taxon>
        <taxon>Pseudomonadati</taxon>
        <taxon>Pseudomonadota</taxon>
        <taxon>Alphaproteobacteria</taxon>
        <taxon>Acetobacterales</taxon>
        <taxon>Acetobacteraceae</taxon>
        <taxon>Acetobacter</taxon>
    </lineage>
</organism>
<dbReference type="EMBL" id="WOTB01000009">
    <property type="protein sequence ID" value="NHN84760.1"/>
    <property type="molecule type" value="Genomic_DNA"/>
</dbReference>
<keyword evidence="4" id="KW-0808">Transferase</keyword>
<dbReference type="GO" id="GO:0004789">
    <property type="term" value="F:thiamine-phosphate diphosphorylase activity"/>
    <property type="evidence" value="ECO:0007669"/>
    <property type="project" value="UniProtKB-EC"/>
</dbReference>
<evidence type="ECO:0000313" key="4">
    <source>
        <dbReference type="EMBL" id="NHN84760.1"/>
    </source>
</evidence>
<evidence type="ECO:0000259" key="3">
    <source>
        <dbReference type="Pfam" id="PF02581"/>
    </source>
</evidence>
<gene>
    <name evidence="4" type="ORF">GOB93_08900</name>
</gene>
<comment type="caution">
    <text evidence="4">The sequence shown here is derived from an EMBL/GenBank/DDBJ whole genome shotgun (WGS) entry which is preliminary data.</text>
</comment>
<name>A0ABX0JQG1_9PROT</name>
<proteinExistence type="predicted"/>
<dbReference type="Proteomes" id="UP000635278">
    <property type="component" value="Unassembled WGS sequence"/>
</dbReference>
<comment type="pathway">
    <text evidence="1">Cofactor biosynthesis; thiamine diphosphate biosynthesis.</text>
</comment>
<dbReference type="InterPro" id="IPR013785">
    <property type="entry name" value="Aldolase_TIM"/>
</dbReference>
<accession>A0ABX0JQG1</accession>
<keyword evidence="2" id="KW-0784">Thiamine biosynthesis</keyword>
<evidence type="ECO:0000256" key="2">
    <source>
        <dbReference type="ARBA" id="ARBA00022977"/>
    </source>
</evidence>
<sequence>MTHPPLPQRIYPIVDRASWISRLGNAGARFIQLRVKGLSGTDLKNEVAEALSAASDTGVTLVINDFWELAIELGAPWVHLGQEDLDTADLERVREAGIRIGISTHSVPELDRALAFSPDYVALGPIWPTRLKKMAFGPQGTQRLTEWRERIGDLPLVAIGGITLARAPECIAAGADSVAAVSDFIFSPEPEEQVSAWIRAVTAAADTSPRQN</sequence>
<protein>
    <submittedName>
        <fullName evidence="4">Thiamine phosphate synthase</fullName>
        <ecNumber evidence="4">2.5.1.3</ecNumber>
    </submittedName>
</protein>
<dbReference type="PANTHER" id="PTHR20857:SF15">
    <property type="entry name" value="THIAMINE-PHOSPHATE SYNTHASE"/>
    <property type="match status" value="1"/>
</dbReference>
<evidence type="ECO:0000313" key="5">
    <source>
        <dbReference type="Proteomes" id="UP000635278"/>
    </source>
</evidence>
<dbReference type="CDD" id="cd00564">
    <property type="entry name" value="TMP_TenI"/>
    <property type="match status" value="1"/>
</dbReference>
<dbReference type="InterPro" id="IPR036206">
    <property type="entry name" value="ThiamineP_synth_sf"/>
</dbReference>
<dbReference type="Gene3D" id="3.20.20.70">
    <property type="entry name" value="Aldolase class I"/>
    <property type="match status" value="1"/>
</dbReference>
<feature type="domain" description="Thiamine phosphate synthase/TenI" evidence="3">
    <location>
        <begin position="16"/>
        <end position="183"/>
    </location>
</feature>
<evidence type="ECO:0000256" key="1">
    <source>
        <dbReference type="ARBA" id="ARBA00004948"/>
    </source>
</evidence>
<dbReference type="InterPro" id="IPR022998">
    <property type="entry name" value="ThiamineP_synth_TenI"/>
</dbReference>
<dbReference type="RefSeq" id="WP_173583143.1">
    <property type="nucleotide sequence ID" value="NZ_WOTB01000009.1"/>
</dbReference>
<dbReference type="PANTHER" id="PTHR20857">
    <property type="entry name" value="THIAMINE-PHOSPHATE PYROPHOSPHORYLASE"/>
    <property type="match status" value="1"/>
</dbReference>
<reference evidence="4 5" key="1">
    <citation type="journal article" date="2020" name="Int. J. Syst. Evol. Microbiol.">
        <title>Novel acetic acid bacteria from cider fermentations: Acetobacter conturbans sp. nov. and Acetobacter fallax sp. nov.</title>
        <authorList>
            <person name="Sombolestani A.S."/>
            <person name="Cleenwerck I."/>
            <person name="Cnockaert M."/>
            <person name="Borremans W."/>
            <person name="Wieme A.D."/>
            <person name="De Vuyst L."/>
            <person name="Vandamme P."/>
        </authorList>
    </citation>
    <scope>NUCLEOTIDE SEQUENCE [LARGE SCALE GENOMIC DNA]</scope>
    <source>
        <strain evidence="4 5">LMG 30640</strain>
    </source>
</reference>
<dbReference type="EC" id="2.5.1.3" evidence="4"/>
<keyword evidence="5" id="KW-1185">Reference proteome</keyword>